<comment type="caution">
    <text evidence="1">The sequence shown here is derived from an EMBL/GenBank/DDBJ whole genome shotgun (WGS) entry which is preliminary data.</text>
</comment>
<organism evidence="1 2">
    <name type="scientific">Gemmobacter aquaticus</name>
    <dbReference type="NCBI Taxonomy" id="490185"/>
    <lineage>
        <taxon>Bacteria</taxon>
        <taxon>Pseudomonadati</taxon>
        <taxon>Pseudomonadota</taxon>
        <taxon>Alphaproteobacteria</taxon>
        <taxon>Rhodobacterales</taxon>
        <taxon>Paracoccaceae</taxon>
        <taxon>Gemmobacter</taxon>
    </lineage>
</organism>
<proteinExistence type="predicted"/>
<sequence>MTTLWRRHPRLVAAFLVALSLALFFTGKIVWRTVWWSQHQQEQVMPWMTVGYVGRSWGLDPREIDERAGLPIPEGKPLTLKDIATERGVPVAEIVTLVESTVQQMLEEEAARHQTEGQSP</sequence>
<name>A0A918DBU5_9RHOB</name>
<accession>A0A918DBU5</accession>
<dbReference type="Proteomes" id="UP000598196">
    <property type="component" value="Unassembled WGS sequence"/>
</dbReference>
<evidence type="ECO:0000313" key="2">
    <source>
        <dbReference type="Proteomes" id="UP000598196"/>
    </source>
</evidence>
<protein>
    <submittedName>
        <fullName evidence="1">Uncharacterized protein</fullName>
    </submittedName>
</protein>
<evidence type="ECO:0000313" key="1">
    <source>
        <dbReference type="EMBL" id="GGO24038.1"/>
    </source>
</evidence>
<reference evidence="1 2" key="1">
    <citation type="journal article" date="2014" name="Int. J. Syst. Evol. Microbiol.">
        <title>Complete genome sequence of Corynebacterium casei LMG S-19264T (=DSM 44701T), isolated from a smear-ripened cheese.</title>
        <authorList>
            <consortium name="US DOE Joint Genome Institute (JGI-PGF)"/>
            <person name="Walter F."/>
            <person name="Albersmeier A."/>
            <person name="Kalinowski J."/>
            <person name="Ruckert C."/>
        </authorList>
    </citation>
    <scope>NUCLEOTIDE SEQUENCE [LARGE SCALE GENOMIC DNA]</scope>
    <source>
        <strain evidence="1 2">CGMCC 1.7029</strain>
    </source>
</reference>
<keyword evidence="2" id="KW-1185">Reference proteome</keyword>
<dbReference type="EMBL" id="BMLP01000001">
    <property type="protein sequence ID" value="GGO24038.1"/>
    <property type="molecule type" value="Genomic_DNA"/>
</dbReference>
<dbReference type="OrthoDB" id="159440at2"/>
<dbReference type="RefSeq" id="WP_146285993.1">
    <property type="nucleotide sequence ID" value="NZ_BMLP01000001.1"/>
</dbReference>
<gene>
    <name evidence="1" type="ORF">GCM10010991_01970</name>
</gene>
<dbReference type="AlphaFoldDB" id="A0A918DBU5"/>